<evidence type="ECO:0000259" key="1">
    <source>
        <dbReference type="Pfam" id="PF09992"/>
    </source>
</evidence>
<proteinExistence type="predicted"/>
<dbReference type="Proteomes" id="UP000003711">
    <property type="component" value="Unassembled WGS sequence"/>
</dbReference>
<dbReference type="RefSeq" id="WP_007213056.1">
    <property type="nucleotide sequence ID" value="NZ_EQ973491.1"/>
</dbReference>
<dbReference type="HOGENOM" id="CLU_2854688_0_0_10"/>
<protein>
    <recommendedName>
        <fullName evidence="1">Phosphodiester glycosidase domain-containing protein</fullName>
    </recommendedName>
</protein>
<accession>E2NHC8</accession>
<sequence length="64" mass="6898">NIPELTHLLRVLGAKKALNLDGGGSTTLWSASAPDNGIVNKLTDNKLYDNKGERKVANSLCVYE</sequence>
<dbReference type="Pfam" id="PF09992">
    <property type="entry name" value="NAGPA"/>
    <property type="match status" value="1"/>
</dbReference>
<comment type="caution">
    <text evidence="2">The sequence shown here is derived from an EMBL/GenBank/DDBJ whole genome shotgun (WGS) entry which is preliminary data.</text>
</comment>
<feature type="non-terminal residue" evidence="2">
    <location>
        <position position="1"/>
    </location>
</feature>
<organism evidence="2 3">
    <name type="scientific">Bacteroides cellulosilyticus DSM 14838</name>
    <dbReference type="NCBI Taxonomy" id="537012"/>
    <lineage>
        <taxon>Bacteria</taxon>
        <taxon>Pseudomonadati</taxon>
        <taxon>Bacteroidota</taxon>
        <taxon>Bacteroidia</taxon>
        <taxon>Bacteroidales</taxon>
        <taxon>Bacteroidaceae</taxon>
        <taxon>Bacteroides</taxon>
    </lineage>
</organism>
<dbReference type="EMBL" id="ACCH01000270">
    <property type="protein sequence ID" value="EEF88671.1"/>
    <property type="molecule type" value="Genomic_DNA"/>
</dbReference>
<evidence type="ECO:0000313" key="3">
    <source>
        <dbReference type="Proteomes" id="UP000003711"/>
    </source>
</evidence>
<dbReference type="AlphaFoldDB" id="E2NHC8"/>
<dbReference type="InterPro" id="IPR018711">
    <property type="entry name" value="NAGPA"/>
</dbReference>
<evidence type="ECO:0000313" key="2">
    <source>
        <dbReference type="EMBL" id="EEF88671.1"/>
    </source>
</evidence>
<feature type="domain" description="Phosphodiester glycosidase" evidence="1">
    <location>
        <begin position="2"/>
        <end position="63"/>
    </location>
</feature>
<reference evidence="2 3" key="1">
    <citation type="submission" date="2008-12" db="EMBL/GenBank/DDBJ databases">
        <authorList>
            <person name="Fulton L."/>
            <person name="Clifton S."/>
            <person name="Fulton B."/>
            <person name="Xu J."/>
            <person name="Minx P."/>
            <person name="Pepin K.H."/>
            <person name="Johnson M."/>
            <person name="Bhonagiri V."/>
            <person name="Nash W.E."/>
            <person name="Mardis E.R."/>
            <person name="Wilson R.K."/>
        </authorList>
    </citation>
    <scope>NUCLEOTIDE SEQUENCE [LARGE SCALE GENOMIC DNA]</scope>
    <source>
        <strain evidence="2 3">DSM 14838</strain>
    </source>
</reference>
<reference evidence="2 3" key="2">
    <citation type="submission" date="2009-01" db="EMBL/GenBank/DDBJ databases">
        <title>Draft genome sequence of Bacteroides cellulosilyticus (DSM 14838).</title>
        <authorList>
            <person name="Sudarsanam P."/>
            <person name="Ley R."/>
            <person name="Guruge J."/>
            <person name="Turnbaugh P.J."/>
            <person name="Mahowald M."/>
            <person name="Liep D."/>
            <person name="Gordon J."/>
        </authorList>
    </citation>
    <scope>NUCLEOTIDE SEQUENCE [LARGE SCALE GENOMIC DNA]</scope>
    <source>
        <strain evidence="2 3">DSM 14838</strain>
    </source>
</reference>
<name>E2NHC8_9BACE</name>
<gene>
    <name evidence="2" type="ORF">BACCELL_03704</name>
</gene>